<dbReference type="SUPFAM" id="SSF47616">
    <property type="entry name" value="GST C-terminal domain-like"/>
    <property type="match status" value="1"/>
</dbReference>
<protein>
    <submittedName>
        <fullName evidence="3">Glutathione S-transferase family protein</fullName>
    </submittedName>
</protein>
<dbReference type="SFLD" id="SFLDS00019">
    <property type="entry name" value="Glutathione_Transferase_(cytos"/>
    <property type="match status" value="1"/>
</dbReference>
<keyword evidence="4" id="KW-1185">Reference proteome</keyword>
<dbReference type="CDD" id="cd03046">
    <property type="entry name" value="GST_N_GTT1_like"/>
    <property type="match status" value="1"/>
</dbReference>
<dbReference type="Gene3D" id="3.40.30.10">
    <property type="entry name" value="Glutaredoxin"/>
    <property type="match status" value="1"/>
</dbReference>
<feature type="domain" description="GST N-terminal" evidence="1">
    <location>
        <begin position="1"/>
        <end position="78"/>
    </location>
</feature>
<dbReference type="InterPro" id="IPR036282">
    <property type="entry name" value="Glutathione-S-Trfase_C_sf"/>
</dbReference>
<dbReference type="InterPro" id="IPR036249">
    <property type="entry name" value="Thioredoxin-like_sf"/>
</dbReference>
<organism evidence="3 4">
    <name type="scientific">Alkanindiges illinoisensis</name>
    <dbReference type="NCBI Taxonomy" id="197183"/>
    <lineage>
        <taxon>Bacteria</taxon>
        <taxon>Pseudomonadati</taxon>
        <taxon>Pseudomonadota</taxon>
        <taxon>Gammaproteobacteria</taxon>
        <taxon>Moraxellales</taxon>
        <taxon>Moraxellaceae</taxon>
        <taxon>Alkanindiges</taxon>
    </lineage>
</organism>
<reference evidence="3 4" key="1">
    <citation type="submission" date="2019-03" db="EMBL/GenBank/DDBJ databases">
        <title>Alkanindiges illinoisensis: a potential pathogenic isolated from ascites of a gastric cancer patient with abdominal metastasis.</title>
        <authorList>
            <person name="Hu X."/>
            <person name="Yang B."/>
            <person name="Yan X."/>
            <person name="Lin L."/>
            <person name="Zhao H."/>
            <person name="Zhou F."/>
            <person name="Su B."/>
            <person name="Chen J."/>
            <person name="Rui Y."/>
            <person name="Wang Q."/>
            <person name="Zheng L."/>
        </authorList>
    </citation>
    <scope>NUCLEOTIDE SEQUENCE [LARGE SCALE GENOMIC DNA]</scope>
    <source>
        <strain evidence="3 4">NFYY 23406</strain>
    </source>
</reference>
<accession>A0A4Y7X9W6</accession>
<dbReference type="Pfam" id="PF02798">
    <property type="entry name" value="GST_N"/>
    <property type="match status" value="1"/>
</dbReference>
<dbReference type="OrthoDB" id="5740960at2"/>
<dbReference type="Proteomes" id="UP000297834">
    <property type="component" value="Unassembled WGS sequence"/>
</dbReference>
<dbReference type="STRING" id="1120977.GCA_000619845_02265"/>
<comment type="caution">
    <text evidence="3">The sequence shown here is derived from an EMBL/GenBank/DDBJ whole genome shotgun (WGS) entry which is preliminary data.</text>
</comment>
<dbReference type="SUPFAM" id="SSF52833">
    <property type="entry name" value="Thioredoxin-like"/>
    <property type="match status" value="1"/>
</dbReference>
<dbReference type="GO" id="GO:0016740">
    <property type="term" value="F:transferase activity"/>
    <property type="evidence" value="ECO:0007669"/>
    <property type="project" value="UniProtKB-KW"/>
</dbReference>
<dbReference type="PANTHER" id="PTHR44051:SF21">
    <property type="entry name" value="GLUTATHIONE S-TRANSFERASE FAMILY PROTEIN"/>
    <property type="match status" value="1"/>
</dbReference>
<name>A0A4Y7X9W6_9GAMM</name>
<evidence type="ECO:0000259" key="2">
    <source>
        <dbReference type="PROSITE" id="PS50405"/>
    </source>
</evidence>
<dbReference type="AlphaFoldDB" id="A0A4Y7X9W6"/>
<gene>
    <name evidence="3" type="ORF">E2B99_12325</name>
</gene>
<dbReference type="Gene3D" id="1.20.1050.10">
    <property type="match status" value="1"/>
</dbReference>
<dbReference type="SFLD" id="SFLDG01150">
    <property type="entry name" value="Main.1:_Beta-like"/>
    <property type="match status" value="1"/>
</dbReference>
<dbReference type="PROSITE" id="PS50404">
    <property type="entry name" value="GST_NTER"/>
    <property type="match status" value="1"/>
</dbReference>
<keyword evidence="3" id="KW-0808">Transferase</keyword>
<proteinExistence type="predicted"/>
<sequence>MTFYTHPESRSRVVDIMLAELGIDCERVQLEYGTSMKAPEYLAINPFGKVPALVDGEVVIYELAAICAYLADKYADKGLAPALNDPKRGLYYRWLFMVAGPWSMATTDQVLGATPSKEQEGFVGYGNYETALHALISGLSEANPYLCGEQFTAADVFVGSHLMYMLSFQRLEPHPVILRYTDNLKQRPSFQAAFAPNS</sequence>
<evidence type="ECO:0000313" key="4">
    <source>
        <dbReference type="Proteomes" id="UP000297834"/>
    </source>
</evidence>
<evidence type="ECO:0000313" key="3">
    <source>
        <dbReference type="EMBL" id="TEU24281.1"/>
    </source>
</evidence>
<dbReference type="InterPro" id="IPR040079">
    <property type="entry name" value="Glutathione_S-Trfase"/>
</dbReference>
<dbReference type="CDD" id="cd03207">
    <property type="entry name" value="GST_C_8"/>
    <property type="match status" value="1"/>
</dbReference>
<dbReference type="PROSITE" id="PS50405">
    <property type="entry name" value="GST_CTER"/>
    <property type="match status" value="1"/>
</dbReference>
<dbReference type="InterPro" id="IPR010987">
    <property type="entry name" value="Glutathione-S-Trfase_C-like"/>
</dbReference>
<evidence type="ECO:0000259" key="1">
    <source>
        <dbReference type="PROSITE" id="PS50404"/>
    </source>
</evidence>
<dbReference type="SFLD" id="SFLDG00358">
    <property type="entry name" value="Main_(cytGST)"/>
    <property type="match status" value="1"/>
</dbReference>
<feature type="domain" description="GST C-terminal" evidence="2">
    <location>
        <begin position="84"/>
        <end position="198"/>
    </location>
</feature>
<dbReference type="InterPro" id="IPR004045">
    <property type="entry name" value="Glutathione_S-Trfase_N"/>
</dbReference>
<dbReference type="EMBL" id="SNTY01000067">
    <property type="protein sequence ID" value="TEU24281.1"/>
    <property type="molecule type" value="Genomic_DNA"/>
</dbReference>
<dbReference type="PANTHER" id="PTHR44051">
    <property type="entry name" value="GLUTATHIONE S-TRANSFERASE-RELATED"/>
    <property type="match status" value="1"/>
</dbReference>